<gene>
    <name evidence="2" type="ORF">DSM106972_009460</name>
</gene>
<dbReference type="PANTHER" id="PTHR34003:SF2">
    <property type="entry name" value="SNOAL-LIKE DOMAIN-CONTAINING PROTEIN"/>
    <property type="match status" value="1"/>
</dbReference>
<comment type="caution">
    <text evidence="2">The sequence shown here is derived from an EMBL/GenBank/DDBJ whole genome shotgun (WGS) entry which is preliminary data.</text>
</comment>
<dbReference type="RefSeq" id="WP_127079377.1">
    <property type="nucleotide sequence ID" value="NZ_RSCL01000002.1"/>
</dbReference>
<evidence type="ECO:0000313" key="2">
    <source>
        <dbReference type="EMBL" id="RUT08893.1"/>
    </source>
</evidence>
<organism evidence="2 3">
    <name type="scientific">Dulcicalothrix desertica PCC 7102</name>
    <dbReference type="NCBI Taxonomy" id="232991"/>
    <lineage>
        <taxon>Bacteria</taxon>
        <taxon>Bacillati</taxon>
        <taxon>Cyanobacteriota</taxon>
        <taxon>Cyanophyceae</taxon>
        <taxon>Nostocales</taxon>
        <taxon>Calotrichaceae</taxon>
        <taxon>Dulcicalothrix</taxon>
    </lineage>
</organism>
<keyword evidence="3" id="KW-1185">Reference proteome</keyword>
<dbReference type="InterPro" id="IPR032710">
    <property type="entry name" value="NTF2-like_dom_sf"/>
</dbReference>
<dbReference type="Pfam" id="PF20409">
    <property type="entry name" value="SnoaL_5"/>
    <property type="match status" value="1"/>
</dbReference>
<reference evidence="2" key="1">
    <citation type="submission" date="2018-12" db="EMBL/GenBank/DDBJ databases">
        <authorList>
            <person name="Will S."/>
            <person name="Neumann-Schaal M."/>
            <person name="Henke P."/>
        </authorList>
    </citation>
    <scope>NUCLEOTIDE SEQUENCE</scope>
    <source>
        <strain evidence="2">PCC 7102</strain>
    </source>
</reference>
<dbReference type="SUPFAM" id="SSF54427">
    <property type="entry name" value="NTF2-like"/>
    <property type="match status" value="1"/>
</dbReference>
<evidence type="ECO:0000259" key="1">
    <source>
        <dbReference type="Pfam" id="PF20409"/>
    </source>
</evidence>
<evidence type="ECO:0000313" key="3">
    <source>
        <dbReference type="Proteomes" id="UP000271624"/>
    </source>
</evidence>
<proteinExistence type="predicted"/>
<accession>A0A433VRZ6</accession>
<name>A0A433VRZ6_9CYAN</name>
<dbReference type="Proteomes" id="UP000271624">
    <property type="component" value="Unassembled WGS sequence"/>
</dbReference>
<dbReference type="Gene3D" id="3.10.450.50">
    <property type="match status" value="1"/>
</dbReference>
<dbReference type="OrthoDB" id="9809735at2"/>
<feature type="domain" description="SnoaL-like" evidence="1">
    <location>
        <begin position="20"/>
        <end position="115"/>
    </location>
</feature>
<dbReference type="AlphaFoldDB" id="A0A433VRZ6"/>
<reference evidence="2" key="2">
    <citation type="journal article" date="2019" name="Genome Biol. Evol.">
        <title>Day and night: Metabolic profiles and evolutionary relationships of six axenic non-marine cyanobacteria.</title>
        <authorList>
            <person name="Will S.E."/>
            <person name="Henke P."/>
            <person name="Boedeker C."/>
            <person name="Huang S."/>
            <person name="Brinkmann H."/>
            <person name="Rohde M."/>
            <person name="Jarek M."/>
            <person name="Friedl T."/>
            <person name="Seufert S."/>
            <person name="Schumacher M."/>
            <person name="Overmann J."/>
            <person name="Neumann-Schaal M."/>
            <person name="Petersen J."/>
        </authorList>
    </citation>
    <scope>NUCLEOTIDE SEQUENCE [LARGE SCALE GENOMIC DNA]</scope>
    <source>
        <strain evidence="2">PCC 7102</strain>
    </source>
</reference>
<sequence length="131" mass="15460">MELRARVQELLDFFKTNPPVEEIYERFYDENVVVQENLEAPRVGRALSIERQKRMNANVKEIHNFHIGSVLVDGDKSVVEMHIEATTQDGYRMHIEELGMQTWKNGRIIHERYFYDPSSFQGLAKEINQIH</sequence>
<protein>
    <recommendedName>
        <fullName evidence="1">SnoaL-like domain-containing protein</fullName>
    </recommendedName>
</protein>
<dbReference type="EMBL" id="RSCL01000002">
    <property type="protein sequence ID" value="RUT08893.1"/>
    <property type="molecule type" value="Genomic_DNA"/>
</dbReference>
<dbReference type="PANTHER" id="PTHR34003">
    <property type="entry name" value="BLL2395 PROTEIN"/>
    <property type="match status" value="1"/>
</dbReference>
<dbReference type="InterPro" id="IPR046860">
    <property type="entry name" value="SnoaL_5"/>
</dbReference>